<dbReference type="PROSITE" id="PS00463">
    <property type="entry name" value="ZN2_CY6_FUNGAL_1"/>
    <property type="match status" value="1"/>
</dbReference>
<keyword evidence="6" id="KW-0804">Transcription</keyword>
<dbReference type="PANTHER" id="PTHR47660">
    <property type="entry name" value="TRANSCRIPTION FACTOR WITH C2H2 AND ZN(2)-CYS(6) DNA BINDING DOMAIN (EUROFUNG)-RELATED-RELATED"/>
    <property type="match status" value="1"/>
</dbReference>
<keyword evidence="7" id="KW-0539">Nucleus</keyword>
<evidence type="ECO:0000256" key="4">
    <source>
        <dbReference type="ARBA" id="ARBA00022833"/>
    </source>
</evidence>
<dbReference type="Pfam" id="PF04082">
    <property type="entry name" value="Fungal_trans"/>
    <property type="match status" value="1"/>
</dbReference>
<comment type="caution">
    <text evidence="12">The sequence shown here is derived from an EMBL/GenBank/DDBJ whole genome shotgun (WGS) entry which is preliminary data.</text>
</comment>
<keyword evidence="1" id="KW-0479">Metal-binding</keyword>
<dbReference type="CDD" id="cd12148">
    <property type="entry name" value="fungal_TF_MHR"/>
    <property type="match status" value="1"/>
</dbReference>
<evidence type="ECO:0000256" key="8">
    <source>
        <dbReference type="PROSITE-ProRule" id="PRU00042"/>
    </source>
</evidence>
<feature type="region of interest" description="Disordered" evidence="9">
    <location>
        <begin position="845"/>
        <end position="878"/>
    </location>
</feature>
<evidence type="ECO:0000256" key="3">
    <source>
        <dbReference type="ARBA" id="ARBA00022771"/>
    </source>
</evidence>
<dbReference type="Pfam" id="PF00172">
    <property type="entry name" value="Zn_clus"/>
    <property type="match status" value="1"/>
</dbReference>
<dbReference type="CDD" id="cd00067">
    <property type="entry name" value="GAL4"/>
    <property type="match status" value="1"/>
</dbReference>
<evidence type="ECO:0000256" key="7">
    <source>
        <dbReference type="ARBA" id="ARBA00023242"/>
    </source>
</evidence>
<feature type="region of interest" description="Disordered" evidence="9">
    <location>
        <begin position="275"/>
        <end position="326"/>
    </location>
</feature>
<feature type="domain" description="C2H2-type" evidence="11">
    <location>
        <begin position="2"/>
        <end position="29"/>
    </location>
</feature>
<evidence type="ECO:0000313" key="12">
    <source>
        <dbReference type="EMBL" id="KAH6695459.1"/>
    </source>
</evidence>
<dbReference type="InterPro" id="IPR013087">
    <property type="entry name" value="Znf_C2H2_type"/>
</dbReference>
<dbReference type="PROSITE" id="PS50157">
    <property type="entry name" value="ZINC_FINGER_C2H2_2"/>
    <property type="match status" value="2"/>
</dbReference>
<dbReference type="GO" id="GO:0005694">
    <property type="term" value="C:chromosome"/>
    <property type="evidence" value="ECO:0007669"/>
    <property type="project" value="UniProtKB-ARBA"/>
</dbReference>
<dbReference type="GO" id="GO:0045893">
    <property type="term" value="P:positive regulation of DNA-templated transcription"/>
    <property type="evidence" value="ECO:0007669"/>
    <property type="project" value="UniProtKB-ARBA"/>
</dbReference>
<keyword evidence="3 8" id="KW-0863">Zinc-finger</keyword>
<name>A0A9P8VJ31_9PEZI</name>
<evidence type="ECO:0000256" key="5">
    <source>
        <dbReference type="ARBA" id="ARBA00023015"/>
    </source>
</evidence>
<dbReference type="GO" id="GO:0006351">
    <property type="term" value="P:DNA-templated transcription"/>
    <property type="evidence" value="ECO:0007669"/>
    <property type="project" value="InterPro"/>
</dbReference>
<dbReference type="OrthoDB" id="4833235at2759"/>
<dbReference type="Gene3D" id="4.10.240.10">
    <property type="entry name" value="Zn(2)-C6 fungal-type DNA-binding domain"/>
    <property type="match status" value="1"/>
</dbReference>
<dbReference type="FunFam" id="3.30.160.60:FF:001732">
    <property type="entry name" value="Zgc:162936"/>
    <property type="match status" value="1"/>
</dbReference>
<evidence type="ECO:0000259" key="10">
    <source>
        <dbReference type="PROSITE" id="PS50048"/>
    </source>
</evidence>
<dbReference type="SMART" id="SM00066">
    <property type="entry name" value="GAL4"/>
    <property type="match status" value="1"/>
</dbReference>
<feature type="compositionally biased region" description="Basic and acidic residues" evidence="9">
    <location>
        <begin position="854"/>
        <end position="863"/>
    </location>
</feature>
<dbReference type="FunFam" id="3.30.160.60:FF:000065">
    <property type="entry name" value="B-cell CLL/lymphoma 6, member B"/>
    <property type="match status" value="1"/>
</dbReference>
<dbReference type="AlphaFoldDB" id="A0A9P8VJ31"/>
<feature type="domain" description="C2H2-type" evidence="11">
    <location>
        <begin position="30"/>
        <end position="60"/>
    </location>
</feature>
<gene>
    <name evidence="12" type="ORF">F5X68DRAFT_127651</name>
</gene>
<dbReference type="GO" id="GO:0000981">
    <property type="term" value="F:DNA-binding transcription factor activity, RNA polymerase II-specific"/>
    <property type="evidence" value="ECO:0007669"/>
    <property type="project" value="InterPro"/>
</dbReference>
<evidence type="ECO:0000313" key="13">
    <source>
        <dbReference type="Proteomes" id="UP000770015"/>
    </source>
</evidence>
<dbReference type="InterPro" id="IPR007219">
    <property type="entry name" value="XnlR_reg_dom"/>
</dbReference>
<keyword evidence="13" id="KW-1185">Reference proteome</keyword>
<dbReference type="InterPro" id="IPR036864">
    <property type="entry name" value="Zn2-C6_fun-type_DNA-bd_sf"/>
</dbReference>
<dbReference type="Gene3D" id="3.30.160.60">
    <property type="entry name" value="Classic Zinc Finger"/>
    <property type="match status" value="2"/>
</dbReference>
<keyword evidence="4" id="KW-0862">Zinc</keyword>
<dbReference type="SUPFAM" id="SSF57667">
    <property type="entry name" value="beta-beta-alpha zinc fingers"/>
    <property type="match status" value="1"/>
</dbReference>
<reference evidence="12" key="1">
    <citation type="journal article" date="2021" name="Nat. Commun.">
        <title>Genetic determinants of endophytism in the Arabidopsis root mycobiome.</title>
        <authorList>
            <person name="Mesny F."/>
            <person name="Miyauchi S."/>
            <person name="Thiergart T."/>
            <person name="Pickel B."/>
            <person name="Atanasova L."/>
            <person name="Karlsson M."/>
            <person name="Huettel B."/>
            <person name="Barry K.W."/>
            <person name="Haridas S."/>
            <person name="Chen C."/>
            <person name="Bauer D."/>
            <person name="Andreopoulos W."/>
            <person name="Pangilinan J."/>
            <person name="LaButti K."/>
            <person name="Riley R."/>
            <person name="Lipzen A."/>
            <person name="Clum A."/>
            <person name="Drula E."/>
            <person name="Henrissat B."/>
            <person name="Kohler A."/>
            <person name="Grigoriev I.V."/>
            <person name="Martin F.M."/>
            <person name="Hacquard S."/>
        </authorList>
    </citation>
    <scope>NUCLEOTIDE SEQUENCE</scope>
    <source>
        <strain evidence="12">MPI-SDFR-AT-0117</strain>
    </source>
</reference>
<dbReference type="PROSITE" id="PS00028">
    <property type="entry name" value="ZINC_FINGER_C2H2_1"/>
    <property type="match status" value="2"/>
</dbReference>
<dbReference type="GO" id="GO:0008270">
    <property type="term" value="F:zinc ion binding"/>
    <property type="evidence" value="ECO:0007669"/>
    <property type="project" value="UniProtKB-KW"/>
</dbReference>
<evidence type="ECO:0000259" key="11">
    <source>
        <dbReference type="PROSITE" id="PS50157"/>
    </source>
</evidence>
<dbReference type="InterPro" id="IPR036236">
    <property type="entry name" value="Znf_C2H2_sf"/>
</dbReference>
<dbReference type="PROSITE" id="PS50048">
    <property type="entry name" value="ZN2_CY6_FUNGAL_2"/>
    <property type="match status" value="1"/>
</dbReference>
<proteinExistence type="predicted"/>
<sequence>MIQCEVCDVSFQRQEHLTRHLRIHTSEKPFACPTCGKAFSRQDVLSRHIATHDQSSGESPGPYARACRECAASRVRCSRGDPCGRCVSRELQCDYPMARKRKASSSGDAIPEEDRGDIGASVTRQYNPEQGEFADTISRPLGVTHIDVLSQDPRHPFNDMETAVLGDRPSFPSSAMGIASQAGWIPVGGTSHRPPVIDLGTLEDGGTADPYTFPPPATYQSQTIGLSSINWMSPEDQSMLDWAGQLALFTSDNTAFDSMGPQDLFGVQEQLQGNSNASTDEFCSSYGPRLPQSPTQRHPRQPDAADEHASAPTDGTKDSTPSTSTERRFYVEGAGARAPFRGRATHGPSSVTAVSALSDSVNEHIIPSAAPSSDVISANNLVSITSYENLLRGLRAEGWQPPPAVDMGGFPSISQVRLFVRLYFEYFHPTLPFLRRGTSLPERPEDWVLLLVIVTMGTRYAPGKQNLTIRGTLLDLSQTVLLRRFNGPAKDDHKLWVPGLDDLHSPLVDLPTLQAGVLHLINMLHAGTRFHMNQGLMERQRLVQACLSMDLLGPGGCAHGVDEPQDGLVRDWLVQQERIRTGLTIWLLDSVIAFQFGCPPLMKLGDATVELPCREDVWDHPTVENIIRERSQSVALLEAVEILYLEKKLPPRLSEFATQVLIYSIYRRTKEANYQLQTTLSSWTPSASIQKRSKTEIAEESWPPSRPILSKWRNIACDCLDILHWDANSIAATAAGWEHPTIMHLHLARLLILTPTQHIQTFSRAFANNSSNGSLNHAKLARSRYHVLQWALRDQYKARLAIIHAGALLWHVRRYSSNSFLEPFSIYIATLVIWTYSTTMQSVRRQTGPATRATDVRSGDDGSAHGSPQDPEPSFIHLDRPCDDEMVQTYVRFGDKMSAHMSRVGNIMEPEALRRILREGRRLMIGRDTPPRSSQTNDLGEMEGEGIPVWGIERSYADLLVRLIQRSNSGG</sequence>
<dbReference type="PANTHER" id="PTHR47660:SF7">
    <property type="entry name" value="TRANSCRIPTION FACTOR WITH C2H2 AND ZN(2)-CYS(6) DNA BINDING DOMAIN (EUROFUNG)"/>
    <property type="match status" value="1"/>
</dbReference>
<accession>A0A9P8VJ31</accession>
<feature type="compositionally biased region" description="Basic and acidic residues" evidence="9">
    <location>
        <begin position="300"/>
        <end position="309"/>
    </location>
</feature>
<dbReference type="SUPFAM" id="SSF57701">
    <property type="entry name" value="Zn2/Cys6 DNA-binding domain"/>
    <property type="match status" value="1"/>
</dbReference>
<dbReference type="Proteomes" id="UP000770015">
    <property type="component" value="Unassembled WGS sequence"/>
</dbReference>
<evidence type="ECO:0000256" key="2">
    <source>
        <dbReference type="ARBA" id="ARBA00022737"/>
    </source>
</evidence>
<feature type="domain" description="Zn(2)-C6 fungal-type" evidence="10">
    <location>
        <begin position="66"/>
        <end position="95"/>
    </location>
</feature>
<dbReference type="EMBL" id="JAGSXJ010000002">
    <property type="protein sequence ID" value="KAH6695459.1"/>
    <property type="molecule type" value="Genomic_DNA"/>
</dbReference>
<keyword evidence="5" id="KW-0805">Transcription regulation</keyword>
<evidence type="ECO:0000256" key="1">
    <source>
        <dbReference type="ARBA" id="ARBA00022723"/>
    </source>
</evidence>
<dbReference type="GO" id="GO:0043565">
    <property type="term" value="F:sequence-specific DNA binding"/>
    <property type="evidence" value="ECO:0007669"/>
    <property type="project" value="UniProtKB-ARBA"/>
</dbReference>
<dbReference type="InterPro" id="IPR001138">
    <property type="entry name" value="Zn2Cys6_DnaBD"/>
</dbReference>
<dbReference type="SMART" id="SM00355">
    <property type="entry name" value="ZnF_C2H2"/>
    <property type="match status" value="2"/>
</dbReference>
<evidence type="ECO:0000256" key="9">
    <source>
        <dbReference type="SAM" id="MobiDB-lite"/>
    </source>
</evidence>
<organism evidence="12 13">
    <name type="scientific">Plectosphaerella plurivora</name>
    <dbReference type="NCBI Taxonomy" id="936078"/>
    <lineage>
        <taxon>Eukaryota</taxon>
        <taxon>Fungi</taxon>
        <taxon>Dikarya</taxon>
        <taxon>Ascomycota</taxon>
        <taxon>Pezizomycotina</taxon>
        <taxon>Sordariomycetes</taxon>
        <taxon>Hypocreomycetidae</taxon>
        <taxon>Glomerellales</taxon>
        <taxon>Plectosphaerellaceae</taxon>
        <taxon>Plectosphaerella</taxon>
    </lineage>
</organism>
<evidence type="ECO:0000256" key="6">
    <source>
        <dbReference type="ARBA" id="ARBA00023163"/>
    </source>
</evidence>
<keyword evidence="2" id="KW-0677">Repeat</keyword>
<dbReference type="Pfam" id="PF00096">
    <property type="entry name" value="zf-C2H2"/>
    <property type="match status" value="2"/>
</dbReference>
<protein>
    <submittedName>
        <fullName evidence="12">Uncharacterized protein</fullName>
    </submittedName>
</protein>